<accession>A0A1M5YM24</accession>
<comment type="similarity">
    <text evidence="6">Belongs to the sodium:neurotransmitter symporter (SNF) (TC 2.A.22) family.</text>
</comment>
<evidence type="ECO:0000256" key="1">
    <source>
        <dbReference type="ARBA" id="ARBA00004141"/>
    </source>
</evidence>
<dbReference type="GO" id="GO:0015293">
    <property type="term" value="F:symporter activity"/>
    <property type="evidence" value="ECO:0007669"/>
    <property type="project" value="UniProtKB-KW"/>
</dbReference>
<protein>
    <recommendedName>
        <fullName evidence="6">Transporter</fullName>
    </recommendedName>
</protein>
<dbReference type="AlphaFoldDB" id="A0A1M5YM24"/>
<dbReference type="Pfam" id="PF00209">
    <property type="entry name" value="SNF"/>
    <property type="match status" value="2"/>
</dbReference>
<comment type="subcellular location">
    <subcellularLocation>
        <location evidence="1">Membrane</location>
        <topology evidence="1">Multi-pass membrane protein</topology>
    </subcellularLocation>
</comment>
<evidence type="ECO:0000256" key="2">
    <source>
        <dbReference type="ARBA" id="ARBA00022448"/>
    </source>
</evidence>
<dbReference type="InterPro" id="IPR037272">
    <property type="entry name" value="SNS_sf"/>
</dbReference>
<feature type="transmembrane region" description="Helical" evidence="7">
    <location>
        <begin position="252"/>
        <end position="278"/>
    </location>
</feature>
<feature type="transmembrane region" description="Helical" evidence="7">
    <location>
        <begin position="144"/>
        <end position="164"/>
    </location>
</feature>
<name>A0A1M5YM24_9FIRM</name>
<dbReference type="InterPro" id="IPR000175">
    <property type="entry name" value="Na/ntran_symport"/>
</dbReference>
<feature type="transmembrane region" description="Helical" evidence="7">
    <location>
        <begin position="86"/>
        <end position="116"/>
    </location>
</feature>
<feature type="transmembrane region" description="Helical" evidence="7">
    <location>
        <begin position="176"/>
        <end position="196"/>
    </location>
</feature>
<dbReference type="PROSITE" id="PS00610">
    <property type="entry name" value="NA_NEUROTRAN_SYMP_1"/>
    <property type="match status" value="1"/>
</dbReference>
<keyword evidence="5 7" id="KW-0472">Membrane</keyword>
<dbReference type="GO" id="GO:0016020">
    <property type="term" value="C:membrane"/>
    <property type="evidence" value="ECO:0007669"/>
    <property type="project" value="UniProtKB-SubCell"/>
</dbReference>
<evidence type="ECO:0000313" key="8">
    <source>
        <dbReference type="EMBL" id="SHI13062.1"/>
    </source>
</evidence>
<keyword evidence="4 7" id="KW-1133">Transmembrane helix</keyword>
<feature type="transmembrane region" description="Helical" evidence="7">
    <location>
        <begin position="423"/>
        <end position="444"/>
    </location>
</feature>
<dbReference type="InterPro" id="IPR047218">
    <property type="entry name" value="YocR/YhdH-like"/>
</dbReference>
<keyword evidence="6" id="KW-0769">Symport</keyword>
<gene>
    <name evidence="8" type="ORF">SAMN02745180_02291</name>
</gene>
<dbReference type="PANTHER" id="PTHR42948:SF1">
    <property type="entry name" value="TRANSPORTER"/>
    <property type="match status" value="1"/>
</dbReference>
<feature type="transmembrane region" description="Helical" evidence="7">
    <location>
        <begin position="12"/>
        <end position="31"/>
    </location>
</feature>
<evidence type="ECO:0000256" key="6">
    <source>
        <dbReference type="RuleBase" id="RU003732"/>
    </source>
</evidence>
<feature type="transmembrane region" description="Helical" evidence="7">
    <location>
        <begin position="216"/>
        <end position="240"/>
    </location>
</feature>
<sequence>MEKRESWGSRFGFIMAAAGFSIGLGNIWRFPYLTGVNGGGAFVFVYLIICVLIGIPLFTMEMSLGRKTQMSSVEGMRSLTKKGSPWVLFGWFGVLSAFIILTYYMQIMGWILAYLFKMISGSLAGLTAEGYTQAFADFTSNTGAVAGATLACVIIVGLISAKGLEKGIEKACKIMMPTLFTMLIILAIRSLTLPGAMEGLKWYLRVDFSKINGQVWLDALGQCFFSIGIASGGAFIYGSYLKKDSDIPTDGLIIIGFDTLAALIAGLVMFPAIFALGLEPDAGASLLFVTMSNLFSHLPAGSFFGGMFFLLVFFAALSSALGYLEPIVTTGTELFKMDRKKAVWVSLALIFIIGFPTIMAQGPWADIKIGGRNFFDFADYLSGNIMMPLGALILSLYTLFVWKFDKYQEETNIGAAKFKVYDWWAILVKFVIPVALVIIFTTGVF</sequence>
<keyword evidence="9" id="KW-1185">Reference proteome</keyword>
<dbReference type="SUPFAM" id="SSF161070">
    <property type="entry name" value="SNF-like"/>
    <property type="match status" value="1"/>
</dbReference>
<dbReference type="RefSeq" id="WP_072744935.1">
    <property type="nucleotide sequence ID" value="NZ_FQXR01000013.1"/>
</dbReference>
<dbReference type="PANTHER" id="PTHR42948">
    <property type="entry name" value="TRANSPORTER"/>
    <property type="match status" value="1"/>
</dbReference>
<dbReference type="EMBL" id="FQXR01000013">
    <property type="protein sequence ID" value="SHI13062.1"/>
    <property type="molecule type" value="Genomic_DNA"/>
</dbReference>
<reference evidence="8 9" key="1">
    <citation type="submission" date="2016-11" db="EMBL/GenBank/DDBJ databases">
        <authorList>
            <person name="Jaros S."/>
            <person name="Januszkiewicz K."/>
            <person name="Wedrychowicz H."/>
        </authorList>
    </citation>
    <scope>NUCLEOTIDE SEQUENCE [LARGE SCALE GENOMIC DNA]</scope>
    <source>
        <strain evidence="8 9">DSM 13106</strain>
    </source>
</reference>
<evidence type="ECO:0000256" key="5">
    <source>
        <dbReference type="ARBA" id="ARBA00023136"/>
    </source>
</evidence>
<feature type="transmembrane region" description="Helical" evidence="7">
    <location>
        <begin position="43"/>
        <end position="65"/>
    </location>
</feature>
<dbReference type="PRINTS" id="PR00176">
    <property type="entry name" value="NANEUSMPORT"/>
</dbReference>
<feature type="transmembrane region" description="Helical" evidence="7">
    <location>
        <begin position="298"/>
        <end position="321"/>
    </location>
</feature>
<dbReference type="CDD" id="cd10336">
    <property type="entry name" value="SLC6sbd_Tyt1-Like"/>
    <property type="match status" value="1"/>
</dbReference>
<keyword evidence="3 6" id="KW-0812">Transmembrane</keyword>
<proteinExistence type="inferred from homology"/>
<organism evidence="8 9">
    <name type="scientific">Sporanaerobacter acetigenes DSM 13106</name>
    <dbReference type="NCBI Taxonomy" id="1123281"/>
    <lineage>
        <taxon>Bacteria</taxon>
        <taxon>Bacillati</taxon>
        <taxon>Bacillota</taxon>
        <taxon>Tissierellia</taxon>
        <taxon>Tissierellales</taxon>
        <taxon>Sporanaerobacteraceae</taxon>
        <taxon>Sporanaerobacter</taxon>
    </lineage>
</organism>
<dbReference type="NCBIfam" id="NF037979">
    <property type="entry name" value="Na_transp"/>
    <property type="match status" value="1"/>
</dbReference>
<keyword evidence="2 6" id="KW-0813">Transport</keyword>
<dbReference type="Proteomes" id="UP000184389">
    <property type="component" value="Unassembled WGS sequence"/>
</dbReference>
<evidence type="ECO:0000256" key="7">
    <source>
        <dbReference type="SAM" id="Phobius"/>
    </source>
</evidence>
<evidence type="ECO:0000256" key="3">
    <source>
        <dbReference type="ARBA" id="ARBA00022692"/>
    </source>
</evidence>
<evidence type="ECO:0000256" key="4">
    <source>
        <dbReference type="ARBA" id="ARBA00022989"/>
    </source>
</evidence>
<dbReference type="PROSITE" id="PS50267">
    <property type="entry name" value="NA_NEUROTRAN_SYMP_3"/>
    <property type="match status" value="1"/>
</dbReference>
<feature type="transmembrane region" description="Helical" evidence="7">
    <location>
        <begin position="342"/>
        <end position="360"/>
    </location>
</feature>
<evidence type="ECO:0000313" key="9">
    <source>
        <dbReference type="Proteomes" id="UP000184389"/>
    </source>
</evidence>
<feature type="transmembrane region" description="Helical" evidence="7">
    <location>
        <begin position="380"/>
        <end position="402"/>
    </location>
</feature>
<dbReference type="OrthoDB" id="9762833at2"/>
<dbReference type="STRING" id="1123281.SAMN02745180_02291"/>